<sequence>MNKENKKVNDRELKLIFVLGGIVLFFLIYQFGYLNVQKANENLKSQVDEVRGEVKVMQTMKQNEETYKAYTDSMTQEMQEVMDAIPSEIRSEDKIMFARSLEKEYGFHVTGVGLQTDEMVYEMNEDGSNPADDGKLLYRTVVNLDCDCDYTQLKNCLRGLKKNNFKMSVDTASFGPDEETGKLKGNMTVNMYYLYGSEKPYEPLTIDGVSLGTDNIFGTGTITPSAPSDAAGTEDTTGTTGTTGTAGTTGKTGTTGTTDTTGKTGTTGTTDTTGTDTGR</sequence>
<evidence type="ECO:0000313" key="5">
    <source>
        <dbReference type="Proteomes" id="UP001209666"/>
    </source>
</evidence>
<evidence type="ECO:0000313" key="4">
    <source>
        <dbReference type="EMBL" id="MCU6716526.1"/>
    </source>
</evidence>
<keyword evidence="3" id="KW-0472">Membrane</keyword>
<keyword evidence="3" id="KW-1133">Transmembrane helix</keyword>
<keyword evidence="5" id="KW-1185">Reference proteome</keyword>
<keyword evidence="3" id="KW-0812">Transmembrane</keyword>
<reference evidence="4 5" key="1">
    <citation type="journal article" date="2021" name="ISME Commun">
        <title>Automated analysis of genomic sequences facilitates high-throughput and comprehensive description of bacteria.</title>
        <authorList>
            <person name="Hitch T.C.A."/>
        </authorList>
    </citation>
    <scope>NUCLEOTIDE SEQUENCE [LARGE SCALE GENOMIC DNA]</scope>
    <source>
        <strain evidence="4 5">Sanger_19</strain>
    </source>
</reference>
<dbReference type="Proteomes" id="UP001209666">
    <property type="component" value="Unassembled WGS sequence"/>
</dbReference>
<feature type="region of interest" description="Disordered" evidence="2">
    <location>
        <begin position="220"/>
        <end position="279"/>
    </location>
</feature>
<dbReference type="RefSeq" id="WP_262623513.1">
    <property type="nucleotide sequence ID" value="NZ_JAOQKI010000005.1"/>
</dbReference>
<feature type="transmembrane region" description="Helical" evidence="3">
    <location>
        <begin position="12"/>
        <end position="32"/>
    </location>
</feature>
<organism evidence="4 5">
    <name type="scientific">Roseburia amylophila</name>
    <dbReference type="NCBI Taxonomy" id="2981794"/>
    <lineage>
        <taxon>Bacteria</taxon>
        <taxon>Bacillati</taxon>
        <taxon>Bacillota</taxon>
        <taxon>Clostridia</taxon>
        <taxon>Lachnospirales</taxon>
        <taxon>Lachnospiraceae</taxon>
        <taxon>Roseburia</taxon>
    </lineage>
</organism>
<gene>
    <name evidence="4" type="ORF">OCV43_04425</name>
</gene>
<feature type="coiled-coil region" evidence="1">
    <location>
        <begin position="33"/>
        <end position="60"/>
    </location>
</feature>
<evidence type="ECO:0000256" key="2">
    <source>
        <dbReference type="SAM" id="MobiDB-lite"/>
    </source>
</evidence>
<comment type="caution">
    <text evidence="4">The sequence shown here is derived from an EMBL/GenBank/DDBJ whole genome shotgun (WGS) entry which is preliminary data.</text>
</comment>
<proteinExistence type="predicted"/>
<evidence type="ECO:0000256" key="1">
    <source>
        <dbReference type="SAM" id="Coils"/>
    </source>
</evidence>
<protein>
    <submittedName>
        <fullName evidence="4">Uncharacterized protein</fullName>
    </submittedName>
</protein>
<feature type="compositionally biased region" description="Low complexity" evidence="2">
    <location>
        <begin position="229"/>
        <end position="279"/>
    </location>
</feature>
<accession>A0ABT2SBW4</accession>
<keyword evidence="1" id="KW-0175">Coiled coil</keyword>
<name>A0ABT2SBW4_9FIRM</name>
<dbReference type="EMBL" id="JAOQKI010000005">
    <property type="protein sequence ID" value="MCU6716526.1"/>
    <property type="molecule type" value="Genomic_DNA"/>
</dbReference>
<evidence type="ECO:0000256" key="3">
    <source>
        <dbReference type="SAM" id="Phobius"/>
    </source>
</evidence>